<dbReference type="PANTHER" id="PTHR24012">
    <property type="entry name" value="RNA BINDING PROTEIN"/>
    <property type="match status" value="1"/>
</dbReference>
<dbReference type="EMBL" id="JAANQT010001439">
    <property type="protein sequence ID" value="KAG1305151.1"/>
    <property type="molecule type" value="Genomic_DNA"/>
</dbReference>
<evidence type="ECO:0000256" key="1">
    <source>
        <dbReference type="ARBA" id="ARBA00008557"/>
    </source>
</evidence>
<dbReference type="SMART" id="SM00360">
    <property type="entry name" value="RRM"/>
    <property type="match status" value="3"/>
</dbReference>
<evidence type="ECO:0000313" key="8">
    <source>
        <dbReference type="EMBL" id="KAG1305151.1"/>
    </source>
</evidence>
<comment type="similarity">
    <text evidence="1">Belongs to the polyadenylate-binding protein type-1 family.</text>
</comment>
<sequence length="635" mass="71692">MTTFTPVIKLPKRKPSLIAKQYEIFEPTDCLVSDTLFLGKLPKNVRESDIRTILQHCMPIEIIMDQEKDSGQLIFSHKKYADRAYSLYNGFTFTNLEKLELQMYQDRHLDPEATANLLKVNGLPDYFDDNKLYDIFRPFGPLNLCKCVMIDGSFKGTAFIQFFHQTSSDEAQNNLNGRLFEGYKLSVTIYMPSNYNTTQQHQEKAMEDDNNNSVVDMMNLYIKNLDPNITNADLNHLFRKFGRIVSARVMTNAATGQSKGYGFVSFGKSEEAAAALKEMNGYIVNDRPLIVAYHEPKKGKTNNQPQHQQRQYRPNSVYQQSTYLEQPQSYRSSVNGLGINHVDEIGMNSNIKDLSVGQKPMYRKPSEQYSLMTANTTKSLASLASGASIQPMPSSYVKIPQKRPTLRRKGSLESVMTESSANVQRIKLEAAVNECGDYGKLANEIVDMLLTLKRKERSLCLFNRDFLKEKINSALEALAACEESEESEEEIESIPQNPPAIYQNQRQNRISTIPVYNTTYQHINTISQPKSKAIPIVAPPSASPASSSALNQNTANKDTSEDIKSLIDSFEGKPIHEKKQLLGDKLFPLVKATGTKQAPKVTIRLLDTVDLYELAKIMFDTLLLKARVEEAFNSL</sequence>
<evidence type="ECO:0000256" key="2">
    <source>
        <dbReference type="ARBA" id="ARBA00022737"/>
    </source>
</evidence>
<dbReference type="Gene3D" id="3.30.70.330">
    <property type="match status" value="3"/>
</dbReference>
<evidence type="ECO:0008006" key="10">
    <source>
        <dbReference type="Google" id="ProtNLM"/>
    </source>
</evidence>
<reference evidence="8" key="1">
    <citation type="journal article" date="2020" name="Microb. Genom.">
        <title>Genetic diversity of clinical and environmental Mucorales isolates obtained from an investigation of mucormycosis cases among solid organ transplant recipients.</title>
        <authorList>
            <person name="Nguyen M.H."/>
            <person name="Kaul D."/>
            <person name="Muto C."/>
            <person name="Cheng S.J."/>
            <person name="Richter R.A."/>
            <person name="Bruno V.M."/>
            <person name="Liu G."/>
            <person name="Beyhan S."/>
            <person name="Sundermann A.J."/>
            <person name="Mounaud S."/>
            <person name="Pasculle A.W."/>
            <person name="Nierman W.C."/>
            <person name="Driscoll E."/>
            <person name="Cumbie R."/>
            <person name="Clancy C.J."/>
            <person name="Dupont C.L."/>
        </authorList>
    </citation>
    <scope>NUCLEOTIDE SEQUENCE</scope>
    <source>
        <strain evidence="8">GL11</strain>
    </source>
</reference>
<evidence type="ECO:0000256" key="5">
    <source>
        <dbReference type="SAM" id="MobiDB-lite"/>
    </source>
</evidence>
<evidence type="ECO:0000256" key="4">
    <source>
        <dbReference type="PROSITE-ProRule" id="PRU00176"/>
    </source>
</evidence>
<dbReference type="FunFam" id="3.30.70.330:FF:000383">
    <property type="entry name" value="Sex lethal, isoform D"/>
    <property type="match status" value="1"/>
</dbReference>
<dbReference type="GO" id="GO:0003729">
    <property type="term" value="F:mRNA binding"/>
    <property type="evidence" value="ECO:0007669"/>
    <property type="project" value="UniProtKB-ARBA"/>
</dbReference>
<dbReference type="PROSITE" id="PS51309">
    <property type="entry name" value="PABC"/>
    <property type="match status" value="1"/>
</dbReference>
<dbReference type="InterPro" id="IPR000504">
    <property type="entry name" value="RRM_dom"/>
</dbReference>
<proteinExistence type="inferred from homology"/>
<dbReference type="SUPFAM" id="SSF63570">
    <property type="entry name" value="PABC (PABP) domain"/>
    <property type="match status" value="1"/>
</dbReference>
<dbReference type="GO" id="GO:0010629">
    <property type="term" value="P:negative regulation of gene expression"/>
    <property type="evidence" value="ECO:0007669"/>
    <property type="project" value="UniProtKB-ARBA"/>
</dbReference>
<dbReference type="Gene3D" id="1.10.1900.10">
    <property type="entry name" value="c-terminal domain of poly(a) binding protein"/>
    <property type="match status" value="2"/>
</dbReference>
<dbReference type="SMART" id="SM00517">
    <property type="entry name" value="PolyA"/>
    <property type="match status" value="1"/>
</dbReference>
<dbReference type="InterPro" id="IPR012677">
    <property type="entry name" value="Nucleotide-bd_a/b_plait_sf"/>
</dbReference>
<dbReference type="Proteomes" id="UP000716291">
    <property type="component" value="Unassembled WGS sequence"/>
</dbReference>
<keyword evidence="3 4" id="KW-0694">RNA-binding</keyword>
<evidence type="ECO:0000259" key="7">
    <source>
        <dbReference type="PROSITE" id="PS51309"/>
    </source>
</evidence>
<accession>A0A9P6X4K4</accession>
<keyword evidence="2" id="KW-0677">Repeat</keyword>
<feature type="domain" description="RRM" evidence="6">
    <location>
        <begin position="218"/>
        <end position="296"/>
    </location>
</feature>
<feature type="region of interest" description="Disordered" evidence="5">
    <location>
        <begin position="538"/>
        <end position="558"/>
    </location>
</feature>
<feature type="domain" description="RRM" evidence="6">
    <location>
        <begin position="116"/>
        <end position="192"/>
    </location>
</feature>
<dbReference type="CDD" id="cd00590">
    <property type="entry name" value="RRM_SF"/>
    <property type="match status" value="1"/>
</dbReference>
<name>A0A9P6X4K4_RHIOR</name>
<feature type="domain" description="PABC" evidence="7">
    <location>
        <begin position="562"/>
        <end position="635"/>
    </location>
</feature>
<evidence type="ECO:0000313" key="9">
    <source>
        <dbReference type="Proteomes" id="UP000716291"/>
    </source>
</evidence>
<gene>
    <name evidence="8" type="ORF">G6F64_008612</name>
</gene>
<evidence type="ECO:0000256" key="3">
    <source>
        <dbReference type="ARBA" id="ARBA00022884"/>
    </source>
</evidence>
<dbReference type="InterPro" id="IPR002004">
    <property type="entry name" value="PABP_HYD_C"/>
</dbReference>
<comment type="caution">
    <text evidence="8">The sequence shown here is derived from an EMBL/GenBank/DDBJ whole genome shotgun (WGS) entry which is preliminary data.</text>
</comment>
<keyword evidence="9" id="KW-1185">Reference proteome</keyword>
<evidence type="ECO:0000259" key="6">
    <source>
        <dbReference type="PROSITE" id="PS50102"/>
    </source>
</evidence>
<dbReference type="OrthoDB" id="6159137at2759"/>
<dbReference type="InterPro" id="IPR036053">
    <property type="entry name" value="PABP-dom"/>
</dbReference>
<dbReference type="Pfam" id="PF00076">
    <property type="entry name" value="RRM_1"/>
    <property type="match status" value="2"/>
</dbReference>
<dbReference type="GO" id="GO:0009967">
    <property type="term" value="P:positive regulation of signal transduction"/>
    <property type="evidence" value="ECO:0007669"/>
    <property type="project" value="UniProtKB-ARBA"/>
</dbReference>
<dbReference type="SUPFAM" id="SSF54928">
    <property type="entry name" value="RNA-binding domain, RBD"/>
    <property type="match status" value="2"/>
</dbReference>
<dbReference type="InterPro" id="IPR035979">
    <property type="entry name" value="RBD_domain_sf"/>
</dbReference>
<dbReference type="Pfam" id="PF00658">
    <property type="entry name" value="MLLE"/>
    <property type="match status" value="1"/>
</dbReference>
<dbReference type="PROSITE" id="PS50102">
    <property type="entry name" value="RRM"/>
    <property type="match status" value="3"/>
</dbReference>
<protein>
    <recommendedName>
        <fullName evidence="10">Polyadenylate tail-binding protein</fullName>
    </recommendedName>
</protein>
<dbReference type="GO" id="GO:0005737">
    <property type="term" value="C:cytoplasm"/>
    <property type="evidence" value="ECO:0007669"/>
    <property type="project" value="UniProtKB-ARBA"/>
</dbReference>
<organism evidence="8 9">
    <name type="scientific">Rhizopus oryzae</name>
    <name type="common">Mucormycosis agent</name>
    <name type="synonym">Rhizopus arrhizus var. delemar</name>
    <dbReference type="NCBI Taxonomy" id="64495"/>
    <lineage>
        <taxon>Eukaryota</taxon>
        <taxon>Fungi</taxon>
        <taxon>Fungi incertae sedis</taxon>
        <taxon>Mucoromycota</taxon>
        <taxon>Mucoromycotina</taxon>
        <taxon>Mucoromycetes</taxon>
        <taxon>Mucorales</taxon>
        <taxon>Mucorineae</taxon>
        <taxon>Rhizopodaceae</taxon>
        <taxon>Rhizopus</taxon>
    </lineage>
</organism>
<dbReference type="AlphaFoldDB" id="A0A9P6X4K4"/>
<feature type="domain" description="RRM" evidence="6">
    <location>
        <begin position="34"/>
        <end position="106"/>
    </location>
</feature>